<dbReference type="GO" id="GO:0070284">
    <property type="term" value="F:phosphomethylpyrimidine synthase activity"/>
    <property type="evidence" value="ECO:0007669"/>
    <property type="project" value="UniProtKB-EC"/>
</dbReference>
<feature type="binding site" evidence="10">
    <location>
        <position position="275"/>
    </location>
    <ligand>
        <name>substrate</name>
    </ligand>
</feature>
<dbReference type="NCBIfam" id="NF006763">
    <property type="entry name" value="PRK09284.1"/>
    <property type="match status" value="1"/>
</dbReference>
<accession>A0ABU8H4V6</accession>
<dbReference type="SFLD" id="SFLDS00113">
    <property type="entry name" value="Radical_SAM_Phosphomethylpyrim"/>
    <property type="match status" value="1"/>
</dbReference>
<keyword evidence="7 10" id="KW-0408">Iron</keyword>
<feature type="domain" description="ThiC-associated" evidence="11">
    <location>
        <begin position="23"/>
        <end position="86"/>
    </location>
</feature>
<feature type="binding site" evidence="10">
    <location>
        <position position="415"/>
    </location>
    <ligand>
        <name>Zn(2+)</name>
        <dbReference type="ChEBI" id="CHEBI:29105"/>
    </ligand>
</feature>
<evidence type="ECO:0000256" key="2">
    <source>
        <dbReference type="ARBA" id="ARBA00022485"/>
    </source>
</evidence>
<organism evidence="12 13">
    <name type="scientific">Sphingomonas kyungheensis</name>
    <dbReference type="NCBI Taxonomy" id="1069987"/>
    <lineage>
        <taxon>Bacteria</taxon>
        <taxon>Pseudomonadati</taxon>
        <taxon>Pseudomonadota</taxon>
        <taxon>Alphaproteobacteria</taxon>
        <taxon>Sphingomonadales</taxon>
        <taxon>Sphingomonadaceae</taxon>
        <taxon>Sphingomonas</taxon>
    </lineage>
</organism>
<dbReference type="Gene3D" id="3.20.20.540">
    <property type="entry name" value="Radical SAM ThiC family, central domain"/>
    <property type="match status" value="1"/>
</dbReference>
<feature type="binding site" evidence="10">
    <location>
        <position position="559"/>
    </location>
    <ligand>
        <name>[4Fe-4S] cluster</name>
        <dbReference type="ChEBI" id="CHEBI:49883"/>
        <note>4Fe-4S-S-AdoMet</note>
    </ligand>
</feature>
<feature type="binding site" evidence="10">
    <location>
        <position position="217"/>
    </location>
    <ligand>
        <name>substrate</name>
    </ligand>
</feature>
<feature type="binding site" evidence="10">
    <location>
        <begin position="331"/>
        <end position="333"/>
    </location>
    <ligand>
        <name>substrate</name>
    </ligand>
</feature>
<dbReference type="Gene3D" id="6.10.250.620">
    <property type="match status" value="1"/>
</dbReference>
<comment type="caution">
    <text evidence="12">The sequence shown here is derived from an EMBL/GenBank/DDBJ whole genome shotgun (WGS) entry which is preliminary data.</text>
</comment>
<keyword evidence="13" id="KW-1185">Reference proteome</keyword>
<dbReference type="NCBIfam" id="NF009895">
    <property type="entry name" value="PRK13352.1"/>
    <property type="match status" value="1"/>
</dbReference>
<keyword evidence="3 10" id="KW-0949">S-adenosyl-L-methionine</keyword>
<proteinExistence type="inferred from homology"/>
<evidence type="ECO:0000256" key="5">
    <source>
        <dbReference type="ARBA" id="ARBA00022833"/>
    </source>
</evidence>
<feature type="binding site" evidence="10">
    <location>
        <position position="246"/>
    </location>
    <ligand>
        <name>substrate</name>
    </ligand>
</feature>
<evidence type="ECO:0000313" key="13">
    <source>
        <dbReference type="Proteomes" id="UP001367771"/>
    </source>
</evidence>
<dbReference type="PANTHER" id="PTHR30557:SF1">
    <property type="entry name" value="PHOSPHOMETHYLPYRIMIDINE SYNTHASE, CHLOROPLASTIC"/>
    <property type="match status" value="1"/>
</dbReference>
<dbReference type="InterPro" id="IPR025747">
    <property type="entry name" value="ThiC-associated_dom"/>
</dbReference>
<dbReference type="RefSeq" id="WP_336545565.1">
    <property type="nucleotide sequence ID" value="NZ_JBBBDM010000006.1"/>
</dbReference>
<dbReference type="NCBIfam" id="TIGR00190">
    <property type="entry name" value="thiC"/>
    <property type="match status" value="1"/>
</dbReference>
<comment type="function">
    <text evidence="1 10">Catalyzes the synthesis of the hydroxymethylpyrimidine phosphate (HMP-P) moiety of thiamine from aminoimidazole ribotide (AIR) in a radical S-adenosyl-L-methionine (SAM)-dependent reaction.</text>
</comment>
<dbReference type="HAMAP" id="MF_00089">
    <property type="entry name" value="ThiC"/>
    <property type="match status" value="1"/>
</dbReference>
<dbReference type="InterPro" id="IPR037509">
    <property type="entry name" value="ThiC"/>
</dbReference>
<comment type="catalytic activity">
    <reaction evidence="10">
        <text>5-amino-1-(5-phospho-beta-D-ribosyl)imidazole + S-adenosyl-L-methionine = 4-amino-2-methyl-5-(phosphooxymethyl)pyrimidine + CO + 5'-deoxyadenosine + formate + L-methionine + 3 H(+)</text>
        <dbReference type="Rhea" id="RHEA:24840"/>
        <dbReference type="ChEBI" id="CHEBI:15378"/>
        <dbReference type="ChEBI" id="CHEBI:15740"/>
        <dbReference type="ChEBI" id="CHEBI:17245"/>
        <dbReference type="ChEBI" id="CHEBI:17319"/>
        <dbReference type="ChEBI" id="CHEBI:57844"/>
        <dbReference type="ChEBI" id="CHEBI:58354"/>
        <dbReference type="ChEBI" id="CHEBI:59789"/>
        <dbReference type="ChEBI" id="CHEBI:137981"/>
        <dbReference type="EC" id="4.1.99.17"/>
    </reaction>
</comment>
<keyword evidence="4 10" id="KW-0479">Metal-binding</keyword>
<keyword evidence="6 10" id="KW-0784">Thiamine biosynthesis</keyword>
<keyword evidence="2 10" id="KW-0004">4Fe-4S</keyword>
<evidence type="ECO:0000256" key="7">
    <source>
        <dbReference type="ARBA" id="ARBA00023004"/>
    </source>
</evidence>
<evidence type="ECO:0000256" key="4">
    <source>
        <dbReference type="ARBA" id="ARBA00022723"/>
    </source>
</evidence>
<dbReference type="EC" id="4.1.99.17" evidence="10"/>
<keyword evidence="9 10" id="KW-0456">Lyase</keyword>
<feature type="binding site" evidence="10">
    <location>
        <position position="479"/>
    </location>
    <ligand>
        <name>Zn(2+)</name>
        <dbReference type="ChEBI" id="CHEBI:29105"/>
    </ligand>
</feature>
<reference evidence="12 13" key="1">
    <citation type="journal article" date="2013" name="Int. J. Syst. Evol. Microbiol.">
        <title>Sphingomonas kyungheensis sp. nov., a bacterium with ginsenoside-converting activity isolated from soil of a ginseng field.</title>
        <authorList>
            <person name="Son H.M."/>
            <person name="Yang J.E."/>
            <person name="Park Y."/>
            <person name="Han C.K."/>
            <person name="Kim S.G."/>
            <person name="Kook M."/>
            <person name="Yi T.H."/>
        </authorList>
    </citation>
    <scope>NUCLEOTIDE SEQUENCE [LARGE SCALE GENOMIC DNA]</scope>
    <source>
        <strain evidence="12 13">LMG 26582</strain>
    </source>
</reference>
<dbReference type="InterPro" id="IPR038521">
    <property type="entry name" value="ThiC/Bza_core_dom"/>
</dbReference>
<feature type="binding site" evidence="10">
    <location>
        <position position="567"/>
    </location>
    <ligand>
        <name>[4Fe-4S] cluster</name>
        <dbReference type="ChEBI" id="CHEBI:49883"/>
        <note>4Fe-4S-S-AdoMet</note>
    </ligand>
</feature>
<evidence type="ECO:0000256" key="1">
    <source>
        <dbReference type="ARBA" id="ARBA00003175"/>
    </source>
</evidence>
<evidence type="ECO:0000256" key="3">
    <source>
        <dbReference type="ARBA" id="ARBA00022691"/>
    </source>
</evidence>
<evidence type="ECO:0000313" key="12">
    <source>
        <dbReference type="EMBL" id="MEI5687997.1"/>
    </source>
</evidence>
<feature type="binding site" evidence="10">
    <location>
        <begin position="372"/>
        <end position="375"/>
    </location>
    <ligand>
        <name>substrate</name>
    </ligand>
</feature>
<feature type="binding site" evidence="10">
    <location>
        <position position="562"/>
    </location>
    <ligand>
        <name>[4Fe-4S] cluster</name>
        <dbReference type="ChEBI" id="CHEBI:49883"/>
        <note>4Fe-4S-S-AdoMet</note>
    </ligand>
</feature>
<dbReference type="EMBL" id="JBBBDM010000006">
    <property type="protein sequence ID" value="MEI5687997.1"/>
    <property type="molecule type" value="Genomic_DNA"/>
</dbReference>
<keyword evidence="8 10" id="KW-0411">Iron-sulfur</keyword>
<feature type="binding site" evidence="10">
    <location>
        <position position="438"/>
    </location>
    <ligand>
        <name>substrate</name>
    </ligand>
</feature>
<sequence length="618" mass="67289">MADRPAPAATNAIGVTTGAIRGSRKVHVGPLAVAMREIALDPASGEPPLRVYDTSGPYTDPTATIDIMAGLPPRRAAWIAERGDVEAYDGRAIRPEDNGQLGPDRSGGVAQFPRAGLTRPLRAKAGHNVSQMHYARRGIVTPEMEYVATRENLGRERLAQYVRDGESFGAAIPDFVTPEFVRDEVARGRAIIPSNINHPESEPMAIGRNFLVKINANIGNSAVASDVAAEVDKLVWATRWGADTVMDLSTGRNIHDTREWIIRNSPVPIGTVPIYQALEKVGGIAEDLTWEVFRDTLIEQAEQGVDYFTIHAGVRLAYVPMTAKRVTGIVSRGGSIMAKWCLAHHKESFLYERFDEITEIMKAYDIAYSLGDGLRPGAIADANDEAQFAELHTLGELTHRAWAQDVQVMIEGPGHVPMHKIKQNMDKQLEACGEAPFYTLGPLTTDIAPGYDHITSGIGAAMIGWFGCAMLCYVTPKEHLGLPDRDDVKTGVVTYKLAAHAADLAKGHPAAQLRDDALSRARFDFRWRDQFNLSLDPDTAESFHDQTLPAEGAKTAHFCSMCGPKFCSMKITQEVRDFAAKQNAPVASFVAAAEAEAGMAAMSEQFRAQGGEVYVPVE</sequence>
<comment type="cofactor">
    <cofactor evidence="10">
        <name>[4Fe-4S] cluster</name>
        <dbReference type="ChEBI" id="CHEBI:49883"/>
    </cofactor>
    <text evidence="10">Binds 1 [4Fe-4S] cluster per subunit. The cluster is coordinated with 3 cysteines and an exchangeable S-adenosyl-L-methionine.</text>
</comment>
<keyword evidence="5 10" id="KW-0862">Zinc</keyword>
<evidence type="ECO:0000259" key="11">
    <source>
        <dbReference type="Pfam" id="PF13667"/>
    </source>
</evidence>
<dbReference type="PANTHER" id="PTHR30557">
    <property type="entry name" value="THIAMINE BIOSYNTHESIS PROTEIN THIC"/>
    <property type="match status" value="1"/>
</dbReference>
<feature type="binding site" evidence="10">
    <location>
        <position position="411"/>
    </location>
    <ligand>
        <name>substrate</name>
    </ligand>
</feature>
<dbReference type="SFLD" id="SFLDG01114">
    <property type="entry name" value="phosphomethylpyrimidine_syntha"/>
    <property type="match status" value="1"/>
</dbReference>
<comment type="subunit">
    <text evidence="10">Homodimer.</text>
</comment>
<dbReference type="Pfam" id="PF13667">
    <property type="entry name" value="ThiC-associated"/>
    <property type="match status" value="1"/>
</dbReference>
<protein>
    <recommendedName>
        <fullName evidence="10">Phosphomethylpyrimidine synthase</fullName>
        <ecNumber evidence="10">4.1.99.17</ecNumber>
    </recommendedName>
    <alternativeName>
        <fullName evidence="10">Hydroxymethylpyrimidine phosphate synthase</fullName>
        <shortName evidence="10">HMP-P synthase</shortName>
        <shortName evidence="10">HMP-phosphate synthase</shortName>
        <shortName evidence="10">HMPP synthase</shortName>
    </alternativeName>
    <alternativeName>
        <fullName evidence="10">Thiamine biosynthesis protein ThiC</fullName>
    </alternativeName>
</protein>
<comment type="pathway">
    <text evidence="10">Cofactor biosynthesis; thiamine diphosphate biosynthesis.</text>
</comment>
<evidence type="ECO:0000256" key="6">
    <source>
        <dbReference type="ARBA" id="ARBA00022977"/>
    </source>
</evidence>
<dbReference type="Proteomes" id="UP001367771">
    <property type="component" value="Unassembled WGS sequence"/>
</dbReference>
<feature type="binding site" evidence="10">
    <location>
        <position position="311"/>
    </location>
    <ligand>
        <name>substrate</name>
    </ligand>
</feature>
<gene>
    <name evidence="10 12" type="primary">thiC</name>
    <name evidence="12" type="ORF">V8201_12980</name>
</gene>
<name>A0ABU8H4V6_9SPHN</name>
<comment type="similarity">
    <text evidence="10">Belongs to the ThiC family.</text>
</comment>
<dbReference type="InterPro" id="IPR002817">
    <property type="entry name" value="ThiC/BzaA/B"/>
</dbReference>
<evidence type="ECO:0000256" key="9">
    <source>
        <dbReference type="ARBA" id="ARBA00023239"/>
    </source>
</evidence>
<evidence type="ECO:0000256" key="8">
    <source>
        <dbReference type="ARBA" id="ARBA00023014"/>
    </source>
</evidence>
<evidence type="ECO:0000256" key="10">
    <source>
        <dbReference type="HAMAP-Rule" id="MF_00089"/>
    </source>
</evidence>
<dbReference type="Pfam" id="PF01964">
    <property type="entry name" value="ThiC_Rad_SAM"/>
    <property type="match status" value="1"/>
</dbReference>
<dbReference type="SFLD" id="SFLDF00407">
    <property type="entry name" value="phosphomethylpyrimidine_syntha"/>
    <property type="match status" value="1"/>
</dbReference>